<proteinExistence type="predicted"/>
<evidence type="ECO:0000313" key="1">
    <source>
        <dbReference type="EMBL" id="SMP62348.1"/>
    </source>
</evidence>
<dbReference type="EMBL" id="FXUG01000007">
    <property type="protein sequence ID" value="SMP62348.1"/>
    <property type="molecule type" value="Genomic_DNA"/>
</dbReference>
<keyword evidence="2" id="KW-1185">Reference proteome</keyword>
<evidence type="ECO:0000313" key="2">
    <source>
        <dbReference type="Proteomes" id="UP001158067"/>
    </source>
</evidence>
<accession>A0ABY1Q870</accession>
<sequence>MWTVQAPSEQEAVNDSELLVGHCIADGHDWVCRAGGGTDGISLGDPDGSLHVSVFGGSSVKPGKLDLPVAAERYVRGDEWKISYPQGESEFSLRLSIRIVEATSTRLVLEPTFSIQTSLLDTHPTLLLKAIGGKTAGSTIPNASELGDFTASTLDLTGGAGSVSILVGPRDTAYATDRSTSDRLELQLFGDFLEKGVICKVRPWIILDRSDVAITSDELLAYAKQLSETPLPLTE</sequence>
<organism evidence="1 2">
    <name type="scientific">Neorhodopirellula lusitana</name>
    <dbReference type="NCBI Taxonomy" id="445327"/>
    <lineage>
        <taxon>Bacteria</taxon>
        <taxon>Pseudomonadati</taxon>
        <taxon>Planctomycetota</taxon>
        <taxon>Planctomycetia</taxon>
        <taxon>Pirellulales</taxon>
        <taxon>Pirellulaceae</taxon>
        <taxon>Neorhodopirellula</taxon>
    </lineage>
</organism>
<reference evidence="1 2" key="1">
    <citation type="submission" date="2017-05" db="EMBL/GenBank/DDBJ databases">
        <authorList>
            <person name="Varghese N."/>
            <person name="Submissions S."/>
        </authorList>
    </citation>
    <scope>NUCLEOTIDE SEQUENCE [LARGE SCALE GENOMIC DNA]</scope>
    <source>
        <strain evidence="1 2">DSM 25457</strain>
    </source>
</reference>
<gene>
    <name evidence="1" type="ORF">SAMN06265222_107296</name>
</gene>
<protein>
    <submittedName>
        <fullName evidence="1">Uncharacterized protein</fullName>
    </submittedName>
</protein>
<dbReference type="Proteomes" id="UP001158067">
    <property type="component" value="Unassembled WGS sequence"/>
</dbReference>
<comment type="caution">
    <text evidence="1">The sequence shown here is derived from an EMBL/GenBank/DDBJ whole genome shotgun (WGS) entry which is preliminary data.</text>
</comment>
<name>A0ABY1Q870_9BACT</name>
<dbReference type="RefSeq" id="WP_283433355.1">
    <property type="nucleotide sequence ID" value="NZ_FXUG01000007.1"/>
</dbReference>